<dbReference type="Proteomes" id="UP000184440">
    <property type="component" value="Unassembled WGS sequence"/>
</dbReference>
<evidence type="ECO:0008006" key="3">
    <source>
        <dbReference type="Google" id="ProtNLM"/>
    </source>
</evidence>
<dbReference type="InterPro" id="IPR011195">
    <property type="entry name" value="UCP010256"/>
</dbReference>
<name>A0A1M7KPL1_9ACTN</name>
<gene>
    <name evidence="1" type="ORF">SAMN05443668_1011216</name>
</gene>
<dbReference type="PIRSF" id="PIRSF010256">
    <property type="entry name" value="CoxE_vWa"/>
    <property type="match status" value="1"/>
</dbReference>
<keyword evidence="2" id="KW-1185">Reference proteome</keyword>
<organism evidence="1 2">
    <name type="scientific">Cryptosporangium aurantiacum</name>
    <dbReference type="NCBI Taxonomy" id="134849"/>
    <lineage>
        <taxon>Bacteria</taxon>
        <taxon>Bacillati</taxon>
        <taxon>Actinomycetota</taxon>
        <taxon>Actinomycetes</taxon>
        <taxon>Cryptosporangiales</taxon>
        <taxon>Cryptosporangiaceae</taxon>
        <taxon>Cryptosporangium</taxon>
    </lineage>
</organism>
<protein>
    <recommendedName>
        <fullName evidence="3">VWA domain containing CoxE-like protein</fullName>
    </recommendedName>
</protein>
<dbReference type="AlphaFoldDB" id="A0A1M7KPL1"/>
<sequence>MLAAVESLVAELRTVGLPISVSEQIDALRALEHVDLGRPIEVQVALRATLVKVAAHEHAFDTVFGLFFRPTADPDRGSGPVLTGLSDDELRELLVDALRAGDVALQRALAAVFVDRHADVQPGRPVAGTYYLYRTMRAVDADRLVTELLTGEPGDGPAGLDARLRTERAEGTVQQFRIEVESEIRRRLVADRGAAAVAKTLRTPLPEDVAFLTASAKEIETLRETVDPLARVLAARLAQRRRHRRSTRPDVRRTVRAALSTGGVPAAVVHRPPRPPKPRLVVLADISGSVSTFATFTLYLVSALRGAFASVRTFVFVDGVDEVTDLLATEPDLAAATRRINSEGLGVWLDGHSDYGHALESFWDSWGTQITGRTTVLVLGDARSNYHAPRAEVLRRIRARAAQLYWLNPEPTAAWDSGDSVIGGYAPHCDAVVECRTVRQLKAFVDGLGDGSR</sequence>
<dbReference type="InterPro" id="IPR036465">
    <property type="entry name" value="vWFA_dom_sf"/>
</dbReference>
<dbReference type="InterPro" id="IPR008912">
    <property type="entry name" value="Uncharacterised_CoxE"/>
</dbReference>
<evidence type="ECO:0000313" key="2">
    <source>
        <dbReference type="Proteomes" id="UP000184440"/>
    </source>
</evidence>
<proteinExistence type="predicted"/>
<dbReference type="EMBL" id="FRCS01000001">
    <property type="protein sequence ID" value="SHM67434.1"/>
    <property type="molecule type" value="Genomic_DNA"/>
</dbReference>
<reference evidence="1 2" key="1">
    <citation type="submission" date="2016-11" db="EMBL/GenBank/DDBJ databases">
        <authorList>
            <person name="Jaros S."/>
            <person name="Januszkiewicz K."/>
            <person name="Wedrychowicz H."/>
        </authorList>
    </citation>
    <scope>NUCLEOTIDE SEQUENCE [LARGE SCALE GENOMIC DNA]</scope>
    <source>
        <strain evidence="1 2">DSM 46144</strain>
    </source>
</reference>
<dbReference type="STRING" id="134849.SAMN05443668_1011216"/>
<accession>A0A1M7KPL1</accession>
<dbReference type="PANTHER" id="PTHR39338">
    <property type="entry name" value="BLL5662 PROTEIN-RELATED"/>
    <property type="match status" value="1"/>
</dbReference>
<dbReference type="Pfam" id="PF05762">
    <property type="entry name" value="VWA_CoxE"/>
    <property type="match status" value="1"/>
</dbReference>
<evidence type="ECO:0000313" key="1">
    <source>
        <dbReference type="EMBL" id="SHM67434.1"/>
    </source>
</evidence>
<dbReference type="PANTHER" id="PTHR39338:SF5">
    <property type="entry name" value="BLR6139 PROTEIN"/>
    <property type="match status" value="1"/>
</dbReference>
<dbReference type="OrthoDB" id="5174525at2"/>
<dbReference type="SUPFAM" id="SSF53300">
    <property type="entry name" value="vWA-like"/>
    <property type="match status" value="1"/>
</dbReference>